<dbReference type="EMBL" id="WKJQ01000001">
    <property type="protein sequence ID" value="MRW97465.1"/>
    <property type="molecule type" value="Genomic_DNA"/>
</dbReference>
<feature type="transmembrane region" description="Helical" evidence="1">
    <location>
        <begin position="104"/>
        <end position="121"/>
    </location>
</feature>
<organism evidence="2 3">
    <name type="scientific">Haloferax marinum</name>
    <dbReference type="NCBI Taxonomy" id="2666143"/>
    <lineage>
        <taxon>Archaea</taxon>
        <taxon>Methanobacteriati</taxon>
        <taxon>Methanobacteriota</taxon>
        <taxon>Stenosarchaea group</taxon>
        <taxon>Halobacteria</taxon>
        <taxon>Halobacteriales</taxon>
        <taxon>Haloferacaceae</taxon>
        <taxon>Haloferax</taxon>
    </lineage>
</organism>
<feature type="transmembrane region" description="Helical" evidence="1">
    <location>
        <begin position="141"/>
        <end position="158"/>
    </location>
</feature>
<comment type="caution">
    <text evidence="2">The sequence shown here is derived from an EMBL/GenBank/DDBJ whole genome shotgun (WGS) entry which is preliminary data.</text>
</comment>
<evidence type="ECO:0000313" key="3">
    <source>
        <dbReference type="Proteomes" id="UP000443423"/>
    </source>
</evidence>
<keyword evidence="1" id="KW-0812">Transmembrane</keyword>
<evidence type="ECO:0000313" key="2">
    <source>
        <dbReference type="EMBL" id="MRW97465.1"/>
    </source>
</evidence>
<feature type="transmembrane region" description="Helical" evidence="1">
    <location>
        <begin position="16"/>
        <end position="37"/>
    </location>
</feature>
<dbReference type="AlphaFoldDB" id="A0A6A8G9S9"/>
<dbReference type="Proteomes" id="UP000443423">
    <property type="component" value="Unassembled WGS sequence"/>
</dbReference>
<proteinExistence type="predicted"/>
<keyword evidence="3" id="KW-1185">Reference proteome</keyword>
<feature type="transmembrane region" description="Helical" evidence="1">
    <location>
        <begin position="170"/>
        <end position="193"/>
    </location>
</feature>
<keyword evidence="1" id="KW-0472">Membrane</keyword>
<reference evidence="2 3" key="1">
    <citation type="submission" date="2019-11" db="EMBL/GenBank/DDBJ databases">
        <title>Whole genome sequence of Haloferax sp. MBLA0078.</title>
        <authorList>
            <person name="Seo M.-J."/>
            <person name="Cho E.-S."/>
        </authorList>
    </citation>
    <scope>NUCLEOTIDE SEQUENCE [LARGE SCALE GENOMIC DNA]</scope>
    <source>
        <strain evidence="2 3">MBLA0078</strain>
    </source>
</reference>
<sequence length="204" mass="22899">MTDRLLVLLQVSSSPVLTVIQVVASILTIPLAGIQLYDYVSENDIYNQESGRSSASRMNQQSEIFSTNENLWERIQRQEDIRYLTLSLFSFVSISVSAVVDSGILTYLSVVLVGTLLINEYSNNIARPLGWWSNRRFVTKLIFGNIFFVFVLLIASHLSESMEIGISDSLLAISFVFLPAAIWFGFTSIVKIISTEGRHSTGRY</sequence>
<evidence type="ECO:0000256" key="1">
    <source>
        <dbReference type="SAM" id="Phobius"/>
    </source>
</evidence>
<name>A0A6A8G9S9_9EURY</name>
<accession>A0A6A8G9S9</accession>
<gene>
    <name evidence="2" type="ORF">GJR99_12890</name>
</gene>
<protein>
    <submittedName>
        <fullName evidence="2">Uncharacterized protein</fullName>
    </submittedName>
</protein>
<dbReference type="RefSeq" id="WP_151112789.1">
    <property type="nucleotide sequence ID" value="NZ_WKJQ01000001.1"/>
</dbReference>
<keyword evidence="1" id="KW-1133">Transmembrane helix</keyword>